<evidence type="ECO:0000256" key="7">
    <source>
        <dbReference type="ARBA" id="ARBA00047899"/>
    </source>
</evidence>
<keyword evidence="6" id="KW-0067">ATP-binding</keyword>
<evidence type="ECO:0000256" key="1">
    <source>
        <dbReference type="ARBA" id="ARBA00012513"/>
    </source>
</evidence>
<reference evidence="10" key="1">
    <citation type="submission" date="2020-11" db="EMBL/GenBank/DDBJ databases">
        <authorList>
            <person name="Tran Van P."/>
        </authorList>
    </citation>
    <scope>NUCLEOTIDE SEQUENCE</scope>
</reference>
<feature type="region of interest" description="Disordered" evidence="9">
    <location>
        <begin position="307"/>
        <end position="357"/>
    </location>
</feature>
<keyword evidence="4" id="KW-0547">Nucleotide-binding</keyword>
<sequence>MFLIRLDESQELECHHLKERLRYELEILMAYQSKNKMQAEAQRNRERKELEDRVSVRRALLEQKGDYELEPQDEIFSIVTMATGVSHYGELNSGFDPPSYLLLLALKVPIVDNESSAISRVDLEVNDLDKQPQWGSATIDTCWVNEDGVARIHKGGGPNQQQCTTITSYNTQVHSKIKVTLYEVIYGRKMIRPFTGIKLPAGMLNDFVLDVAAKLQELWKKVCKNSHDSFLKQAKQYKNAHPTKYHAADWVYLTRTTLKKNPVRKFQTKFTGPNQILKVLSKVTVRLQLPYRLIVVNVGRLKPLVSRNPIPVLSTDPESRPRGRPRKAPINQEVDKKRRRSSPQTPEPTPVTTKSGN</sequence>
<evidence type="ECO:0000256" key="8">
    <source>
        <dbReference type="ARBA" id="ARBA00048679"/>
    </source>
</evidence>
<protein>
    <recommendedName>
        <fullName evidence="1">non-specific serine/threonine protein kinase</fullName>
        <ecNumber evidence="1">2.7.11.1</ecNumber>
    </recommendedName>
</protein>
<keyword evidence="5" id="KW-0418">Kinase</keyword>
<dbReference type="GO" id="GO:0005524">
    <property type="term" value="F:ATP binding"/>
    <property type="evidence" value="ECO:0007669"/>
    <property type="project" value="UniProtKB-KW"/>
</dbReference>
<dbReference type="PANTHER" id="PTHR47167:SF4">
    <property type="entry name" value="SERINE_THREONINE-PROTEIN KINASE TAO"/>
    <property type="match status" value="1"/>
</dbReference>
<accession>A0A7R9F5Y3</accession>
<keyword evidence="2" id="KW-0723">Serine/threonine-protein kinase</keyword>
<evidence type="ECO:0000256" key="4">
    <source>
        <dbReference type="ARBA" id="ARBA00022741"/>
    </source>
</evidence>
<name>A0A7R9F5Y3_9NEOP</name>
<evidence type="ECO:0000256" key="3">
    <source>
        <dbReference type="ARBA" id="ARBA00022679"/>
    </source>
</evidence>
<evidence type="ECO:0000256" key="5">
    <source>
        <dbReference type="ARBA" id="ARBA00022777"/>
    </source>
</evidence>
<evidence type="ECO:0000256" key="2">
    <source>
        <dbReference type="ARBA" id="ARBA00022527"/>
    </source>
</evidence>
<organism evidence="10">
    <name type="scientific">Timema bartmani</name>
    <dbReference type="NCBI Taxonomy" id="61472"/>
    <lineage>
        <taxon>Eukaryota</taxon>
        <taxon>Metazoa</taxon>
        <taxon>Ecdysozoa</taxon>
        <taxon>Arthropoda</taxon>
        <taxon>Hexapoda</taxon>
        <taxon>Insecta</taxon>
        <taxon>Pterygota</taxon>
        <taxon>Neoptera</taxon>
        <taxon>Polyneoptera</taxon>
        <taxon>Phasmatodea</taxon>
        <taxon>Timematodea</taxon>
        <taxon>Timematoidea</taxon>
        <taxon>Timematidae</taxon>
        <taxon>Timema</taxon>
    </lineage>
</organism>
<keyword evidence="3" id="KW-0808">Transferase</keyword>
<dbReference type="PANTHER" id="PTHR47167">
    <property type="entry name" value="SERINE/THREONINE-PROTEIN KINASE TAO1-LIKE PROTEIN"/>
    <property type="match status" value="1"/>
</dbReference>
<dbReference type="EC" id="2.7.11.1" evidence="1"/>
<dbReference type="AlphaFoldDB" id="A0A7R9F5Y3"/>
<evidence type="ECO:0000313" key="10">
    <source>
        <dbReference type="EMBL" id="CAD7447267.1"/>
    </source>
</evidence>
<gene>
    <name evidence="10" type="ORF">TBIB3V08_LOCUS9583</name>
</gene>
<dbReference type="GO" id="GO:0004674">
    <property type="term" value="F:protein serine/threonine kinase activity"/>
    <property type="evidence" value="ECO:0007669"/>
    <property type="project" value="UniProtKB-KW"/>
</dbReference>
<comment type="catalytic activity">
    <reaction evidence="7">
        <text>L-threonyl-[protein] + ATP = O-phospho-L-threonyl-[protein] + ADP + H(+)</text>
        <dbReference type="Rhea" id="RHEA:46608"/>
        <dbReference type="Rhea" id="RHEA-COMP:11060"/>
        <dbReference type="Rhea" id="RHEA-COMP:11605"/>
        <dbReference type="ChEBI" id="CHEBI:15378"/>
        <dbReference type="ChEBI" id="CHEBI:30013"/>
        <dbReference type="ChEBI" id="CHEBI:30616"/>
        <dbReference type="ChEBI" id="CHEBI:61977"/>
        <dbReference type="ChEBI" id="CHEBI:456216"/>
        <dbReference type="EC" id="2.7.11.1"/>
    </reaction>
</comment>
<evidence type="ECO:0000256" key="9">
    <source>
        <dbReference type="SAM" id="MobiDB-lite"/>
    </source>
</evidence>
<dbReference type="GO" id="GO:0005737">
    <property type="term" value="C:cytoplasm"/>
    <property type="evidence" value="ECO:0007669"/>
    <property type="project" value="TreeGrafter"/>
</dbReference>
<dbReference type="EMBL" id="OD568713">
    <property type="protein sequence ID" value="CAD7447267.1"/>
    <property type="molecule type" value="Genomic_DNA"/>
</dbReference>
<evidence type="ECO:0000256" key="6">
    <source>
        <dbReference type="ARBA" id="ARBA00022840"/>
    </source>
</evidence>
<comment type="catalytic activity">
    <reaction evidence="8">
        <text>L-seryl-[protein] + ATP = O-phospho-L-seryl-[protein] + ADP + H(+)</text>
        <dbReference type="Rhea" id="RHEA:17989"/>
        <dbReference type="Rhea" id="RHEA-COMP:9863"/>
        <dbReference type="Rhea" id="RHEA-COMP:11604"/>
        <dbReference type="ChEBI" id="CHEBI:15378"/>
        <dbReference type="ChEBI" id="CHEBI:29999"/>
        <dbReference type="ChEBI" id="CHEBI:30616"/>
        <dbReference type="ChEBI" id="CHEBI:83421"/>
        <dbReference type="ChEBI" id="CHEBI:456216"/>
        <dbReference type="EC" id="2.7.11.1"/>
    </reaction>
</comment>
<dbReference type="InterPro" id="IPR051234">
    <property type="entry name" value="TAO_STE20_kinase"/>
</dbReference>
<proteinExistence type="predicted"/>